<evidence type="ECO:0000313" key="2">
    <source>
        <dbReference type="Proteomes" id="UP000688137"/>
    </source>
</evidence>
<dbReference type="Proteomes" id="UP000688137">
    <property type="component" value="Unassembled WGS sequence"/>
</dbReference>
<reference evidence="1" key="1">
    <citation type="submission" date="2021-01" db="EMBL/GenBank/DDBJ databases">
        <authorList>
            <consortium name="Genoscope - CEA"/>
            <person name="William W."/>
        </authorList>
    </citation>
    <scope>NUCLEOTIDE SEQUENCE</scope>
</reference>
<sequence length="78" mass="9247">MKEELTTQQSYQVDFNNSLFLISDTSGMNHFSTQQFQGFHYVIQPFFVIDLMHGLENQNGFRITTDQKNYICYCNKHN</sequence>
<name>A0A8S1KTV7_PARPR</name>
<dbReference type="AlphaFoldDB" id="A0A8S1KTV7"/>
<accession>A0A8S1KTV7</accession>
<dbReference type="EMBL" id="CAJJDM010000026">
    <property type="protein sequence ID" value="CAD8058678.1"/>
    <property type="molecule type" value="Genomic_DNA"/>
</dbReference>
<keyword evidence="2" id="KW-1185">Reference proteome</keyword>
<comment type="caution">
    <text evidence="1">The sequence shown here is derived from an EMBL/GenBank/DDBJ whole genome shotgun (WGS) entry which is preliminary data.</text>
</comment>
<proteinExistence type="predicted"/>
<protein>
    <submittedName>
        <fullName evidence="1">Uncharacterized protein</fullName>
    </submittedName>
</protein>
<gene>
    <name evidence="1" type="ORF">PPRIM_AZ9-3.1.T0270344</name>
</gene>
<organism evidence="1 2">
    <name type="scientific">Paramecium primaurelia</name>
    <dbReference type="NCBI Taxonomy" id="5886"/>
    <lineage>
        <taxon>Eukaryota</taxon>
        <taxon>Sar</taxon>
        <taxon>Alveolata</taxon>
        <taxon>Ciliophora</taxon>
        <taxon>Intramacronucleata</taxon>
        <taxon>Oligohymenophorea</taxon>
        <taxon>Peniculida</taxon>
        <taxon>Parameciidae</taxon>
        <taxon>Paramecium</taxon>
    </lineage>
</organism>
<evidence type="ECO:0000313" key="1">
    <source>
        <dbReference type="EMBL" id="CAD8058678.1"/>
    </source>
</evidence>